<evidence type="ECO:0000256" key="1">
    <source>
        <dbReference type="SAM" id="MobiDB-lite"/>
    </source>
</evidence>
<evidence type="ECO:0000313" key="3">
    <source>
        <dbReference type="Proteomes" id="UP000039865"/>
    </source>
</evidence>
<feature type="compositionally biased region" description="Polar residues" evidence="1">
    <location>
        <begin position="320"/>
        <end position="336"/>
    </location>
</feature>
<sequence length="604" mass="70813">MSSPNEGKFLAPNTELRHKFQAQFKRQTQNMDLMRALQEMQELVAVEKNQLNEKNRYTALHALVQEVIDNIYHEQSIEFKENIQLLQKHLKVWVARNEEPSNLEVSVLQKKEKILKEKERDEALNPLHEDLHKIIEEQTKEICSKYGIQIKQFTETVGYQIDRFCNNDNAFLLFKKKATRNEEYQKRMAMEYLNKNVANAPKKMSTLDKFKSASKKYLLKQQSQSMLDDIEKSPTNQRNYPTQVRPKNNFTVLKDYQKDGGSSMIGRIDNKLLITNDSHMNFQTSHDKSYSTIHNQQSIIKLPQFNNSYQVSPVQNKTLMQNQSQDEMTQDPQASQKKLRNPYRKNGKSLSVDHSIMLLDAFTKNSHSQQPSPQASKSPKRKNPKIHNSVNHTVTQLPSIRRKVMNFSNNTSRQNLLQSKKDELKNLKKSLDLETSPENSAFKEILSKNTMNMMRKSQGESYDRSKVNESQAVVNIKNILMNCSVYEEEDRKTFRAHEKPIMSNGQTKELTLGTDSRFLSPNKYNFIDEQLLQEKLKAQNFVKLSKDLKKLQQFKPQMLKALFSESKNSYYLQCETEKQCMEQYMIKKMDTRIQKMLEFKTKKR</sequence>
<keyword evidence="3" id="KW-1185">Reference proteome</keyword>
<protein>
    <submittedName>
        <fullName evidence="2">Uncharacterized protein</fullName>
    </submittedName>
</protein>
<gene>
    <name evidence="2" type="primary">Contig4060.g4342</name>
    <name evidence="2" type="ORF">STYLEM_16855</name>
</gene>
<dbReference type="InParanoid" id="A0A078B2N0"/>
<accession>A0A078B2N0</accession>
<feature type="region of interest" description="Disordered" evidence="1">
    <location>
        <begin position="320"/>
        <end position="348"/>
    </location>
</feature>
<dbReference type="AlphaFoldDB" id="A0A078B2N0"/>
<feature type="compositionally biased region" description="Low complexity" evidence="1">
    <location>
        <begin position="366"/>
        <end position="377"/>
    </location>
</feature>
<feature type="region of interest" description="Disordered" evidence="1">
    <location>
        <begin position="364"/>
        <end position="392"/>
    </location>
</feature>
<feature type="compositionally biased region" description="Basic residues" evidence="1">
    <location>
        <begin position="337"/>
        <end position="347"/>
    </location>
</feature>
<name>A0A078B2N0_STYLE</name>
<reference evidence="2 3" key="1">
    <citation type="submission" date="2014-06" db="EMBL/GenBank/DDBJ databases">
        <authorList>
            <person name="Swart Estienne"/>
        </authorList>
    </citation>
    <scope>NUCLEOTIDE SEQUENCE [LARGE SCALE GENOMIC DNA]</scope>
    <source>
        <strain evidence="2 3">130c</strain>
    </source>
</reference>
<organism evidence="2 3">
    <name type="scientific">Stylonychia lemnae</name>
    <name type="common">Ciliate</name>
    <dbReference type="NCBI Taxonomy" id="5949"/>
    <lineage>
        <taxon>Eukaryota</taxon>
        <taxon>Sar</taxon>
        <taxon>Alveolata</taxon>
        <taxon>Ciliophora</taxon>
        <taxon>Intramacronucleata</taxon>
        <taxon>Spirotrichea</taxon>
        <taxon>Stichotrichia</taxon>
        <taxon>Sporadotrichida</taxon>
        <taxon>Oxytrichidae</taxon>
        <taxon>Stylonychinae</taxon>
        <taxon>Stylonychia</taxon>
    </lineage>
</organism>
<proteinExistence type="predicted"/>
<dbReference type="EMBL" id="CCKQ01015895">
    <property type="protein sequence ID" value="CDW87743.1"/>
    <property type="molecule type" value="Genomic_DNA"/>
</dbReference>
<dbReference type="Proteomes" id="UP000039865">
    <property type="component" value="Unassembled WGS sequence"/>
</dbReference>
<evidence type="ECO:0000313" key="2">
    <source>
        <dbReference type="EMBL" id="CDW87743.1"/>
    </source>
</evidence>